<comment type="caution">
    <text evidence="13">The sequence shown here is derived from an EMBL/GenBank/DDBJ whole genome shotgun (WGS) entry which is preliminary data.</text>
</comment>
<dbReference type="OrthoDB" id="9812206at2"/>
<comment type="similarity">
    <text evidence="9 10">Belongs to the thiamine-phosphate synthase family.</text>
</comment>
<feature type="binding site" evidence="9">
    <location>
        <begin position="186"/>
        <end position="187"/>
    </location>
    <ligand>
        <name>2-[(2R,5Z)-2-carboxy-4-methylthiazol-5(2H)-ylidene]ethyl phosphate</name>
        <dbReference type="ChEBI" id="CHEBI:62899"/>
    </ligand>
</feature>
<accession>A0A4Z0YCJ7</accession>
<organism evidence="13 14">
    <name type="scientific">Caproiciproducens galactitolivorans</name>
    <dbReference type="NCBI Taxonomy" id="642589"/>
    <lineage>
        <taxon>Bacteria</taxon>
        <taxon>Bacillati</taxon>
        <taxon>Bacillota</taxon>
        <taxon>Clostridia</taxon>
        <taxon>Eubacteriales</taxon>
        <taxon>Acutalibacteraceae</taxon>
        <taxon>Caproiciproducens</taxon>
    </lineage>
</organism>
<feature type="binding site" evidence="9">
    <location>
        <begin position="136"/>
        <end position="138"/>
    </location>
    <ligand>
        <name>2-[(2R,5Z)-2-carboxy-4-methylthiazol-5(2H)-ylidene]ethyl phosphate</name>
        <dbReference type="ChEBI" id="CHEBI:62899"/>
    </ligand>
</feature>
<evidence type="ECO:0000256" key="1">
    <source>
        <dbReference type="ARBA" id="ARBA00005165"/>
    </source>
</evidence>
<comment type="cofactor">
    <cofactor evidence="9">
        <name>Mg(2+)</name>
        <dbReference type="ChEBI" id="CHEBI:18420"/>
    </cofactor>
    <text evidence="9">Binds 1 Mg(2+) ion per subunit.</text>
</comment>
<evidence type="ECO:0000256" key="7">
    <source>
        <dbReference type="ARBA" id="ARBA00047851"/>
    </source>
</evidence>
<keyword evidence="4 9" id="KW-0460">Magnesium</keyword>
<protein>
    <recommendedName>
        <fullName evidence="9">Thiamine-phosphate synthase</fullName>
        <shortName evidence="9">TP synthase</shortName>
        <shortName evidence="9">TPS</shortName>
        <ecNumber evidence="9">2.5.1.3</ecNumber>
    </recommendedName>
    <alternativeName>
        <fullName evidence="9">Thiamine-phosphate pyrophosphorylase</fullName>
        <shortName evidence="9">TMP pyrophosphorylase</shortName>
        <shortName evidence="9">TMP-PPase</shortName>
    </alternativeName>
</protein>
<feature type="binding site" evidence="9">
    <location>
        <position position="110"/>
    </location>
    <ligand>
        <name>4-amino-2-methyl-5-(diphosphooxymethyl)pyrimidine</name>
        <dbReference type="ChEBI" id="CHEBI:57841"/>
    </ligand>
</feature>
<dbReference type="GO" id="GO:0009228">
    <property type="term" value="P:thiamine biosynthetic process"/>
    <property type="evidence" value="ECO:0007669"/>
    <property type="project" value="UniProtKB-KW"/>
</dbReference>
<dbReference type="Pfam" id="PF02581">
    <property type="entry name" value="TMP-TENI"/>
    <property type="match status" value="1"/>
</dbReference>
<comment type="catalytic activity">
    <reaction evidence="6 9 10">
        <text>4-methyl-5-(2-phosphooxyethyl)-thiazole + 4-amino-2-methyl-5-(diphosphooxymethyl)pyrimidine + H(+) = thiamine phosphate + diphosphate</text>
        <dbReference type="Rhea" id="RHEA:22328"/>
        <dbReference type="ChEBI" id="CHEBI:15378"/>
        <dbReference type="ChEBI" id="CHEBI:33019"/>
        <dbReference type="ChEBI" id="CHEBI:37575"/>
        <dbReference type="ChEBI" id="CHEBI:57841"/>
        <dbReference type="ChEBI" id="CHEBI:58296"/>
        <dbReference type="EC" id="2.5.1.3"/>
    </reaction>
</comment>
<dbReference type="PANTHER" id="PTHR20857">
    <property type="entry name" value="THIAMINE-PHOSPHATE PYROPHOSPHORYLASE"/>
    <property type="match status" value="1"/>
</dbReference>
<feature type="binding site" evidence="9">
    <location>
        <begin position="39"/>
        <end position="43"/>
    </location>
    <ligand>
        <name>4-amino-2-methyl-5-(diphosphooxymethyl)pyrimidine</name>
        <dbReference type="ChEBI" id="CHEBI:57841"/>
    </ligand>
</feature>
<dbReference type="RefSeq" id="WP_135660867.1">
    <property type="nucleotide sequence ID" value="NZ_SRMQ01000014.1"/>
</dbReference>
<dbReference type="InterPro" id="IPR036206">
    <property type="entry name" value="ThiamineP_synth_sf"/>
</dbReference>
<dbReference type="InterPro" id="IPR013785">
    <property type="entry name" value="Aldolase_TIM"/>
</dbReference>
<feature type="binding site" evidence="9">
    <location>
        <position position="91"/>
    </location>
    <ligand>
        <name>Mg(2+)</name>
        <dbReference type="ChEBI" id="CHEBI:18420"/>
    </ligand>
</feature>
<keyword evidence="5 9" id="KW-0784">Thiamine biosynthesis</keyword>
<dbReference type="NCBIfam" id="TIGR00693">
    <property type="entry name" value="thiE"/>
    <property type="match status" value="1"/>
</dbReference>
<proteinExistence type="inferred from homology"/>
<comment type="function">
    <text evidence="9">Condenses 4-methyl-5-(beta-hydroxyethyl)thiazole monophosphate (THZ-P) and 2-methyl-4-amino-5-hydroxymethyl pyrimidine pyrophosphate (HMP-PP) to form thiamine monophosphate (TMP).</text>
</comment>
<evidence type="ECO:0000256" key="6">
    <source>
        <dbReference type="ARBA" id="ARBA00047334"/>
    </source>
</evidence>
<feature type="binding site" evidence="9">
    <location>
        <position position="166"/>
    </location>
    <ligand>
        <name>2-[(2R,5Z)-2-carboxy-4-methylthiazol-5(2H)-ylidene]ethyl phosphate</name>
        <dbReference type="ChEBI" id="CHEBI:62899"/>
    </ligand>
</feature>
<dbReference type="CDD" id="cd00564">
    <property type="entry name" value="TMP_TenI"/>
    <property type="match status" value="1"/>
</dbReference>
<evidence type="ECO:0000313" key="14">
    <source>
        <dbReference type="Proteomes" id="UP000297714"/>
    </source>
</evidence>
<feature type="binding site" evidence="9">
    <location>
        <position position="71"/>
    </location>
    <ligand>
        <name>4-amino-2-methyl-5-(diphosphooxymethyl)pyrimidine</name>
        <dbReference type="ChEBI" id="CHEBI:57841"/>
    </ligand>
</feature>
<evidence type="ECO:0000256" key="9">
    <source>
        <dbReference type="HAMAP-Rule" id="MF_00097"/>
    </source>
</evidence>
<dbReference type="InterPro" id="IPR034291">
    <property type="entry name" value="TMP_synthase"/>
</dbReference>
<dbReference type="EMBL" id="SRMQ01000014">
    <property type="protein sequence ID" value="TGJ75566.1"/>
    <property type="molecule type" value="Genomic_DNA"/>
</dbReference>
<reference evidence="13 14" key="1">
    <citation type="submission" date="2019-04" db="EMBL/GenBank/DDBJ databases">
        <authorList>
            <person name="Poehlein A."/>
            <person name="Bengelsdorf F.R."/>
            <person name="Duerre P."/>
            <person name="Daniel R."/>
        </authorList>
    </citation>
    <scope>NUCLEOTIDE SEQUENCE [LARGE SCALE GENOMIC DNA]</scope>
    <source>
        <strain evidence="13 14">BS-1</strain>
    </source>
</reference>
<dbReference type="GO" id="GO:0004789">
    <property type="term" value="F:thiamine-phosphate diphosphorylase activity"/>
    <property type="evidence" value="ECO:0007669"/>
    <property type="project" value="UniProtKB-UniRule"/>
</dbReference>
<dbReference type="UniPathway" id="UPA00060">
    <property type="reaction ID" value="UER00141"/>
</dbReference>
<dbReference type="SUPFAM" id="SSF51391">
    <property type="entry name" value="Thiamin phosphate synthase"/>
    <property type="match status" value="1"/>
</dbReference>
<dbReference type="GO" id="GO:0000287">
    <property type="term" value="F:magnesium ion binding"/>
    <property type="evidence" value="ECO:0007669"/>
    <property type="project" value="UniProtKB-UniRule"/>
</dbReference>
<feature type="domain" description="Thiamine phosphate synthase/TenI" evidence="12">
    <location>
        <begin position="9"/>
        <end position="189"/>
    </location>
</feature>
<feature type="binding site" evidence="9">
    <location>
        <position position="139"/>
    </location>
    <ligand>
        <name>4-amino-2-methyl-5-(diphosphooxymethyl)pyrimidine</name>
        <dbReference type="ChEBI" id="CHEBI:57841"/>
    </ligand>
</feature>
<keyword evidence="14" id="KW-1185">Reference proteome</keyword>
<evidence type="ECO:0000313" key="13">
    <source>
        <dbReference type="EMBL" id="TGJ75566.1"/>
    </source>
</evidence>
<feature type="binding site" evidence="9">
    <location>
        <position position="72"/>
    </location>
    <ligand>
        <name>Mg(2+)</name>
        <dbReference type="ChEBI" id="CHEBI:18420"/>
    </ligand>
</feature>
<dbReference type="InterPro" id="IPR022998">
    <property type="entry name" value="ThiamineP_synth_TenI"/>
</dbReference>
<evidence type="ECO:0000256" key="8">
    <source>
        <dbReference type="ARBA" id="ARBA00047883"/>
    </source>
</evidence>
<dbReference type="GO" id="GO:0005737">
    <property type="term" value="C:cytoplasm"/>
    <property type="evidence" value="ECO:0007669"/>
    <property type="project" value="TreeGrafter"/>
</dbReference>
<dbReference type="Gene3D" id="3.20.20.70">
    <property type="entry name" value="Aldolase class I"/>
    <property type="match status" value="1"/>
</dbReference>
<evidence type="ECO:0000256" key="3">
    <source>
        <dbReference type="ARBA" id="ARBA00022723"/>
    </source>
</evidence>
<name>A0A4Z0YCJ7_9FIRM</name>
<dbReference type="FunFam" id="3.20.20.70:FF:000096">
    <property type="entry name" value="Thiamine-phosphate synthase"/>
    <property type="match status" value="1"/>
</dbReference>
<dbReference type="GO" id="GO:0009229">
    <property type="term" value="P:thiamine diphosphate biosynthetic process"/>
    <property type="evidence" value="ECO:0007669"/>
    <property type="project" value="UniProtKB-UniRule"/>
</dbReference>
<dbReference type="AlphaFoldDB" id="A0A4Z0YCJ7"/>
<gene>
    <name evidence="9 13" type="primary">thiE</name>
    <name evidence="13" type="ORF">CAGA_22730</name>
</gene>
<comment type="catalytic activity">
    <reaction evidence="8 9 10">
        <text>2-[(2R,5Z)-2-carboxy-4-methylthiazol-5(2H)-ylidene]ethyl phosphate + 4-amino-2-methyl-5-(diphosphooxymethyl)pyrimidine + 2 H(+) = thiamine phosphate + CO2 + diphosphate</text>
        <dbReference type="Rhea" id="RHEA:47844"/>
        <dbReference type="ChEBI" id="CHEBI:15378"/>
        <dbReference type="ChEBI" id="CHEBI:16526"/>
        <dbReference type="ChEBI" id="CHEBI:33019"/>
        <dbReference type="ChEBI" id="CHEBI:37575"/>
        <dbReference type="ChEBI" id="CHEBI:57841"/>
        <dbReference type="ChEBI" id="CHEBI:62899"/>
        <dbReference type="EC" id="2.5.1.3"/>
    </reaction>
</comment>
<sequence>MKRKIDYSLYLCTDRGLMSTPTVEEAVEQAILGGCTLIQLREKDCSSRAFCETACSVKAVTDRYNTPLIINDRPDIALAVGADGVHVGQSDLPCKILRRILGEDKIIGVSASTLEEAVQAEKDGADYLGVGAMYATGTKTDAAIVSMDELLKIRRAVSLPIVVIGGINRETAPAFRNIGVDGLAVVSAIIARPDIRNAARELLEIFKGKSE</sequence>
<evidence type="ECO:0000256" key="10">
    <source>
        <dbReference type="RuleBase" id="RU003826"/>
    </source>
</evidence>
<keyword evidence="3 9" id="KW-0479">Metal-binding</keyword>
<evidence type="ECO:0000259" key="12">
    <source>
        <dbReference type="Pfam" id="PF02581"/>
    </source>
</evidence>
<dbReference type="HAMAP" id="MF_00097">
    <property type="entry name" value="TMP_synthase"/>
    <property type="match status" value="1"/>
</dbReference>
<dbReference type="EC" id="2.5.1.3" evidence="9"/>
<evidence type="ECO:0000256" key="11">
    <source>
        <dbReference type="RuleBase" id="RU004253"/>
    </source>
</evidence>
<comment type="catalytic activity">
    <reaction evidence="7 9 10">
        <text>2-(2-carboxy-4-methylthiazol-5-yl)ethyl phosphate + 4-amino-2-methyl-5-(diphosphooxymethyl)pyrimidine + 2 H(+) = thiamine phosphate + CO2 + diphosphate</text>
        <dbReference type="Rhea" id="RHEA:47848"/>
        <dbReference type="ChEBI" id="CHEBI:15378"/>
        <dbReference type="ChEBI" id="CHEBI:16526"/>
        <dbReference type="ChEBI" id="CHEBI:33019"/>
        <dbReference type="ChEBI" id="CHEBI:37575"/>
        <dbReference type="ChEBI" id="CHEBI:57841"/>
        <dbReference type="ChEBI" id="CHEBI:62890"/>
        <dbReference type="EC" id="2.5.1.3"/>
    </reaction>
</comment>
<evidence type="ECO:0000256" key="5">
    <source>
        <dbReference type="ARBA" id="ARBA00022977"/>
    </source>
</evidence>
<evidence type="ECO:0000256" key="2">
    <source>
        <dbReference type="ARBA" id="ARBA00022679"/>
    </source>
</evidence>
<dbReference type="Proteomes" id="UP000297714">
    <property type="component" value="Unassembled WGS sequence"/>
</dbReference>
<evidence type="ECO:0000256" key="4">
    <source>
        <dbReference type="ARBA" id="ARBA00022842"/>
    </source>
</evidence>
<dbReference type="PANTHER" id="PTHR20857:SF15">
    <property type="entry name" value="THIAMINE-PHOSPHATE SYNTHASE"/>
    <property type="match status" value="1"/>
</dbReference>
<comment type="pathway">
    <text evidence="1 9 11">Cofactor biosynthesis; thiamine diphosphate biosynthesis; thiamine phosphate from 4-amino-2-methyl-5-diphosphomethylpyrimidine and 4-methyl-5-(2-phosphoethyl)-thiazole: step 1/1.</text>
</comment>
<keyword evidence="2 9" id="KW-0808">Transferase</keyword>